<protein>
    <recommendedName>
        <fullName evidence="5">Translocation protein TolB</fullName>
    </recommendedName>
</protein>
<accession>A0ABT0UCR4</accession>
<sequence length="338" mass="36849">MRRLPCSLYVLILLLIAPPANAEDGSIDVDFLHPHRLLLHYCAEDGTPIRPLVADVSLRHQFDRQGTPEVSADGERVAFDAWTASEDFTWQESRIIVVDIQGENARDISDGVMPSFSPDGTKLVVSRPPKYAKQDGAKGMSIWMMGVDGTNKKMLADRSAWGGRWSPDGRSIVFHGGIDDNGETVPKTCLRLYDVASGKTTNVFSPEESPFSNLSFHFEWSKGDERVVAFGGTLKDGSGSASAVIQVDEGISSLRFLLPPVDGPWVADGASFDWHPSGAAVLVTGISEGRMIPVAVPTDESEPYVLFEGIPDKVVARDPIYTPDGKHLIMSFGPHRQN</sequence>
<dbReference type="Proteomes" id="UP001202961">
    <property type="component" value="Unassembled WGS sequence"/>
</dbReference>
<keyword evidence="2" id="KW-0732">Signal</keyword>
<feature type="signal peptide" evidence="2">
    <location>
        <begin position="1"/>
        <end position="22"/>
    </location>
</feature>
<evidence type="ECO:0000313" key="3">
    <source>
        <dbReference type="EMBL" id="MCM2374260.1"/>
    </source>
</evidence>
<dbReference type="SUPFAM" id="SSF82171">
    <property type="entry name" value="DPP6 N-terminal domain-like"/>
    <property type="match status" value="1"/>
</dbReference>
<name>A0ABT0UCR4_9BACT</name>
<proteinExistence type="inferred from homology"/>
<reference evidence="3 4" key="1">
    <citation type="journal article" date="2022" name="Syst. Appl. Microbiol.">
        <title>Rhodopirellula aestuarii sp. nov., a novel member of the genus Rhodopirellula isolated from brackish sediments collected in the Tagus River estuary, Portugal.</title>
        <authorList>
            <person name="Vitorino I.R."/>
            <person name="Klimek D."/>
            <person name="Calusinska M."/>
            <person name="Lobo-da-Cunha A."/>
            <person name="Vasconcelos V."/>
            <person name="Lage O.M."/>
        </authorList>
    </citation>
    <scope>NUCLEOTIDE SEQUENCE [LARGE SCALE GENOMIC DNA]</scope>
    <source>
        <strain evidence="3 4">ICT_H3.1</strain>
    </source>
</reference>
<keyword evidence="4" id="KW-1185">Reference proteome</keyword>
<dbReference type="PANTHER" id="PTHR36842:SF1">
    <property type="entry name" value="PROTEIN TOLB"/>
    <property type="match status" value="1"/>
</dbReference>
<comment type="similarity">
    <text evidence="1">Belongs to the TolB family.</text>
</comment>
<feature type="chain" id="PRO_5047096587" description="Translocation protein TolB" evidence="2">
    <location>
        <begin position="23"/>
        <end position="338"/>
    </location>
</feature>
<dbReference type="RefSeq" id="WP_250932149.1">
    <property type="nucleotide sequence ID" value="NZ_JAMQBK010000082.1"/>
</dbReference>
<dbReference type="PANTHER" id="PTHR36842">
    <property type="entry name" value="PROTEIN TOLB HOMOLOG"/>
    <property type="match status" value="1"/>
</dbReference>
<dbReference type="Pfam" id="PF07676">
    <property type="entry name" value="PD40"/>
    <property type="match status" value="2"/>
</dbReference>
<evidence type="ECO:0000256" key="1">
    <source>
        <dbReference type="ARBA" id="ARBA00009820"/>
    </source>
</evidence>
<evidence type="ECO:0008006" key="5">
    <source>
        <dbReference type="Google" id="ProtNLM"/>
    </source>
</evidence>
<organism evidence="3 4">
    <name type="scientific">Aporhodopirellula aestuarii</name>
    <dbReference type="NCBI Taxonomy" id="2950107"/>
    <lineage>
        <taxon>Bacteria</taxon>
        <taxon>Pseudomonadati</taxon>
        <taxon>Planctomycetota</taxon>
        <taxon>Planctomycetia</taxon>
        <taxon>Pirellulales</taxon>
        <taxon>Pirellulaceae</taxon>
        <taxon>Aporhodopirellula</taxon>
    </lineage>
</organism>
<evidence type="ECO:0000256" key="2">
    <source>
        <dbReference type="SAM" id="SignalP"/>
    </source>
</evidence>
<comment type="caution">
    <text evidence="3">The sequence shown here is derived from an EMBL/GenBank/DDBJ whole genome shotgun (WGS) entry which is preliminary data.</text>
</comment>
<dbReference type="InterPro" id="IPR011659">
    <property type="entry name" value="WD40"/>
</dbReference>
<dbReference type="InterPro" id="IPR011042">
    <property type="entry name" value="6-blade_b-propeller_TolB-like"/>
</dbReference>
<evidence type="ECO:0000313" key="4">
    <source>
        <dbReference type="Proteomes" id="UP001202961"/>
    </source>
</evidence>
<gene>
    <name evidence="3" type="ORF">NB063_26890</name>
</gene>
<dbReference type="Gene3D" id="2.120.10.30">
    <property type="entry name" value="TolB, C-terminal domain"/>
    <property type="match status" value="1"/>
</dbReference>
<dbReference type="EMBL" id="JAMQBK010000082">
    <property type="protein sequence ID" value="MCM2374260.1"/>
    <property type="molecule type" value="Genomic_DNA"/>
</dbReference>